<dbReference type="RefSeq" id="WP_270684821.1">
    <property type="nucleotide sequence ID" value="NZ_JAQFWQ010000016.1"/>
</dbReference>
<comment type="caution">
    <text evidence="2">The sequence shown here is derived from an EMBL/GenBank/DDBJ whole genome shotgun (WGS) entry which is preliminary data.</text>
</comment>
<dbReference type="Proteomes" id="UP001527866">
    <property type="component" value="Unassembled WGS sequence"/>
</dbReference>
<protein>
    <submittedName>
        <fullName evidence="2">DUF397 domain-containing protein</fullName>
    </submittedName>
</protein>
<feature type="domain" description="DUF397" evidence="1">
    <location>
        <begin position="26"/>
        <end position="78"/>
    </location>
</feature>
<sequence length="82" mass="8914">MTYTSWRKSSYSSTTGGECVEVAGPWHKSSYSNQSGGSCVEVAATSAPGIAVRDTQNRGLGHLSFPASEWASFIRDVRRREL</sequence>
<organism evidence="2 3">
    <name type="scientific">Nocardiopsis endophytica</name>
    <dbReference type="NCBI Taxonomy" id="3018445"/>
    <lineage>
        <taxon>Bacteria</taxon>
        <taxon>Bacillati</taxon>
        <taxon>Actinomycetota</taxon>
        <taxon>Actinomycetes</taxon>
        <taxon>Streptosporangiales</taxon>
        <taxon>Nocardiopsidaceae</taxon>
        <taxon>Nocardiopsis</taxon>
    </lineage>
</organism>
<evidence type="ECO:0000313" key="3">
    <source>
        <dbReference type="Proteomes" id="UP001527866"/>
    </source>
</evidence>
<name>A0ABT4U0Y3_9ACTN</name>
<accession>A0ABT4U0Y3</accession>
<gene>
    <name evidence="2" type="ORF">O4J56_08145</name>
</gene>
<reference evidence="2 3" key="1">
    <citation type="submission" date="2023-01" db="EMBL/GenBank/DDBJ databases">
        <title>Draft genome sequence of Nocardiopsis sp. RSe5-2 isolated from halophytes.</title>
        <authorList>
            <person name="Duangmal K."/>
            <person name="Chantavorakit T."/>
        </authorList>
    </citation>
    <scope>NUCLEOTIDE SEQUENCE [LARGE SCALE GENOMIC DNA]</scope>
    <source>
        <strain evidence="2 3">RSe5-2</strain>
    </source>
</reference>
<feature type="domain" description="DUF397" evidence="1">
    <location>
        <begin position="5"/>
        <end position="23"/>
    </location>
</feature>
<dbReference type="Pfam" id="PF04149">
    <property type="entry name" value="DUF397"/>
    <property type="match status" value="2"/>
</dbReference>
<dbReference type="EMBL" id="JAQFWQ010000016">
    <property type="protein sequence ID" value="MDA2810603.1"/>
    <property type="molecule type" value="Genomic_DNA"/>
</dbReference>
<keyword evidence="3" id="KW-1185">Reference proteome</keyword>
<evidence type="ECO:0000259" key="1">
    <source>
        <dbReference type="Pfam" id="PF04149"/>
    </source>
</evidence>
<proteinExistence type="predicted"/>
<evidence type="ECO:0000313" key="2">
    <source>
        <dbReference type="EMBL" id="MDA2810603.1"/>
    </source>
</evidence>
<dbReference type="InterPro" id="IPR007278">
    <property type="entry name" value="DUF397"/>
</dbReference>